<dbReference type="PANTHER" id="PTHR13219">
    <property type="entry name" value="TRANSMEMBRANE PROTEIN 94"/>
    <property type="match status" value="1"/>
</dbReference>
<feature type="transmembrane region" description="Helical" evidence="2">
    <location>
        <begin position="1253"/>
        <end position="1276"/>
    </location>
</feature>
<dbReference type="SUPFAM" id="SSF81665">
    <property type="entry name" value="Calcium ATPase, transmembrane domain M"/>
    <property type="match status" value="1"/>
</dbReference>
<feature type="transmembrane region" description="Helical" evidence="2">
    <location>
        <begin position="1113"/>
        <end position="1133"/>
    </location>
</feature>
<reference evidence="3 4" key="1">
    <citation type="submission" date="2017-06" db="EMBL/GenBank/DDBJ databases">
        <title>A platform for efficient transgenesis in Macrostomum lignano, a flatworm model organism for stem cell research.</title>
        <authorList>
            <person name="Berezikov E."/>
        </authorList>
    </citation>
    <scope>NUCLEOTIDE SEQUENCE [LARGE SCALE GENOMIC DNA]</scope>
    <source>
        <strain evidence="3">DV1</strain>
        <tissue evidence="3">Whole organism</tissue>
    </source>
</reference>
<keyword evidence="4" id="KW-1185">Reference proteome</keyword>
<dbReference type="Proteomes" id="UP000215902">
    <property type="component" value="Unassembled WGS sequence"/>
</dbReference>
<dbReference type="OrthoDB" id="5568754at2759"/>
<feature type="transmembrane region" description="Helical" evidence="2">
    <location>
        <begin position="66"/>
        <end position="83"/>
    </location>
</feature>
<organism evidence="3 4">
    <name type="scientific">Macrostomum lignano</name>
    <dbReference type="NCBI Taxonomy" id="282301"/>
    <lineage>
        <taxon>Eukaryota</taxon>
        <taxon>Metazoa</taxon>
        <taxon>Spiralia</taxon>
        <taxon>Lophotrochozoa</taxon>
        <taxon>Platyhelminthes</taxon>
        <taxon>Rhabditophora</taxon>
        <taxon>Macrostomorpha</taxon>
        <taxon>Macrostomida</taxon>
        <taxon>Macrostomidae</taxon>
        <taxon>Macrostomum</taxon>
    </lineage>
</organism>
<feature type="transmembrane region" description="Helical" evidence="2">
    <location>
        <begin position="1087"/>
        <end position="1107"/>
    </location>
</feature>
<feature type="transmembrane region" description="Helical" evidence="2">
    <location>
        <begin position="1296"/>
        <end position="1318"/>
    </location>
</feature>
<evidence type="ECO:0000256" key="1">
    <source>
        <dbReference type="SAM" id="MobiDB-lite"/>
    </source>
</evidence>
<keyword evidence="2" id="KW-0812">Transmembrane</keyword>
<keyword evidence="2" id="KW-0472">Membrane</keyword>
<dbReference type="InterPro" id="IPR023298">
    <property type="entry name" value="ATPase_P-typ_TM_dom_sf"/>
</dbReference>
<dbReference type="STRING" id="282301.A0A267G0M8"/>
<dbReference type="InterPro" id="IPR039720">
    <property type="entry name" value="TMEM94"/>
</dbReference>
<feature type="transmembrane region" description="Helical" evidence="2">
    <location>
        <begin position="1330"/>
        <end position="1350"/>
    </location>
</feature>
<feature type="non-terminal residue" evidence="3">
    <location>
        <position position="1"/>
    </location>
</feature>
<evidence type="ECO:0000313" key="3">
    <source>
        <dbReference type="EMBL" id="PAA78772.1"/>
    </source>
</evidence>
<name>A0A267G0M8_9PLAT</name>
<evidence type="ECO:0000256" key="2">
    <source>
        <dbReference type="SAM" id="Phobius"/>
    </source>
</evidence>
<keyword evidence="2" id="KW-1133">Transmembrane helix</keyword>
<sequence>SAGPPAADSDMSFVLSDADRRLGLKTSVALQRLAEEVDAVRRSSFRRWRFVLACLWRHPPITLPHIGVNLALWALLLAASALADRPEDFLPVVTMALVLTAMLLLIGANVAAAVLIDWLSHNGVDKKIQNLCADLAEYSRTVNWPVESAYPDLSAPSVSTIHCHWTLRDGHLINLPAMLLVRDDIIYVRPGSAFNVHCCELPQQQQSEQLARSFEPDDRYMPVLPDPARRSLSRPVSHRVLPPLRCRVKLTPAVDFVRDFLNLHIRGRSDLDALFARGCRACLVCVGVAFAVCLVAALAKRHVIGEDSVSAAYALAFPCLATLPILLLSCPPMWHALNLWELAKALVHVHRTSLASDELLRQPDRPPSMDSLTESIGSLSDLDTCDTTAAASIVAGWRDALAKLMYLLTDNAEVDWKLVHSFGTMSRLCCADKEGILSLPIPLPDKVCFLRRKHRHRSTPAQRKKSDMSLQTSEANSALLDTEAHIHVLDVSHDPKIAYRLDFDDPHWRRFLKSLKPLGLAILLNNCHPSARPSYDAFAHHVTAVTLPDDPRACVNKRRCLCDLARLIGFKDAARDPFSLQFTLGTYQQASKEDQGKDQFLRLLSALRQKAPVGHTFGCAVQQRHLGGQYFVQGSADVLVSELCADYWNGNSVSALTELDRKRLLNFYSRHSYSSYCDAFAYTPVLNKMSPAGGSGDRCVELPPFRLSSEEAEDPPTPMLLNTPLSRTFSAETTLHRSSNLSLTDVDTCLSMQSGQVFLGMVASQFQANSDVVRLIDQLELGCIRFVYFSEENELRSRGFAERLGLESGWNCHISLRSDSCGGSRATVTADREPVPAGLTTTMSGATLANLSQWGSAPALINTDTSRVTFKGEPDELVFTAETPGGDGGSADSSGGSESDSDDVDAEATGVRSGLSSRDDAQSGCSTASGQRADASREESELLYVDQNKSRLPRGIAEIRPHLQKVDNVPLQVSLFTDCDIGAVSEMLLIMRQYGERSVLLYSALSLRSCRLAKITDTAIALVPQLPPTCRSEPAPPVGSRLEPSPAFVAAKLLSLPAGYAPTRLAIAGLIADCRCSVERLKRPLRAFLSMALMLSALHAVCGLLMLPPCLSAGQTAALSFVLLPAAAFGTVAKSEDRLKALNQPARRRDLPRRKALTARYLSLHLALTLPSAVVAALVFVAFVYTRCSQLAAGDAALLGNQSAASDSTGNWSASVPIESAISYYQYYSLSMENVTACLGHSLWSQQRDNEQLLAAFQGVLFCFIVLACLITSLVFVTENLRPFRLPIGGFSRLKVWAVCQFATLAVGLSIAALDLSMRSAWSRLPELGLHVWLPLILWLLALGPVNEIVKHRQMRIKSKEDRAARLHFDTKLGMYSPV</sequence>
<accession>A0A267G0M8</accession>
<dbReference type="PANTHER" id="PTHR13219:SF6">
    <property type="entry name" value="TRANSMEMBRANE PROTEIN 94"/>
    <property type="match status" value="1"/>
</dbReference>
<gene>
    <name evidence="3" type="ORF">BOX15_Mlig031032g3</name>
</gene>
<protein>
    <recommendedName>
        <fullName evidence="5">Cation-transporting P-type ATPase C-terminal domain-containing protein</fullName>
    </recommendedName>
</protein>
<evidence type="ECO:0008006" key="5">
    <source>
        <dbReference type="Google" id="ProtNLM"/>
    </source>
</evidence>
<proteinExistence type="predicted"/>
<evidence type="ECO:0000313" key="4">
    <source>
        <dbReference type="Proteomes" id="UP000215902"/>
    </source>
</evidence>
<feature type="region of interest" description="Disordered" evidence="1">
    <location>
        <begin position="878"/>
        <end position="940"/>
    </location>
</feature>
<dbReference type="EMBL" id="NIVC01000667">
    <property type="protein sequence ID" value="PAA78772.1"/>
    <property type="molecule type" value="Genomic_DNA"/>
</dbReference>
<feature type="transmembrane region" description="Helical" evidence="2">
    <location>
        <begin position="89"/>
        <end position="119"/>
    </location>
</feature>
<feature type="transmembrane region" description="Helical" evidence="2">
    <location>
        <begin position="1161"/>
        <end position="1185"/>
    </location>
</feature>
<comment type="caution">
    <text evidence="3">The sequence shown here is derived from an EMBL/GenBank/DDBJ whole genome shotgun (WGS) entry which is preliminary data.</text>
</comment>
<dbReference type="Gene3D" id="1.20.1110.10">
    <property type="entry name" value="Calcium-transporting ATPase, transmembrane domain"/>
    <property type="match status" value="1"/>
</dbReference>